<comment type="caution">
    <text evidence="10">The sequence shown here is derived from an EMBL/GenBank/DDBJ whole genome shotgun (WGS) entry which is preliminary data.</text>
</comment>
<evidence type="ECO:0000256" key="2">
    <source>
        <dbReference type="ARBA" id="ARBA00010617"/>
    </source>
</evidence>
<dbReference type="PRINTS" id="PR00463">
    <property type="entry name" value="EP450I"/>
</dbReference>
<evidence type="ECO:0000313" key="11">
    <source>
        <dbReference type="Proteomes" id="UP001432322"/>
    </source>
</evidence>
<dbReference type="PROSITE" id="PS00086">
    <property type="entry name" value="CYTOCHROME_P450"/>
    <property type="match status" value="1"/>
</dbReference>
<evidence type="ECO:0000256" key="3">
    <source>
        <dbReference type="ARBA" id="ARBA00022723"/>
    </source>
</evidence>
<dbReference type="Pfam" id="PF00067">
    <property type="entry name" value="p450"/>
    <property type="match status" value="1"/>
</dbReference>
<evidence type="ECO:0000256" key="9">
    <source>
        <dbReference type="SAM" id="SignalP"/>
    </source>
</evidence>
<dbReference type="Proteomes" id="UP001432322">
    <property type="component" value="Unassembled WGS sequence"/>
</dbReference>
<dbReference type="InterPro" id="IPR050182">
    <property type="entry name" value="Cytochrome_P450_fam2"/>
</dbReference>
<dbReference type="SUPFAM" id="SSF48264">
    <property type="entry name" value="Cytochrome P450"/>
    <property type="match status" value="1"/>
</dbReference>
<gene>
    <name evidence="10" type="ORF">PFISCL1PPCAC_8065</name>
</gene>
<comment type="similarity">
    <text evidence="2 8">Belongs to the cytochrome P450 family.</text>
</comment>
<evidence type="ECO:0000256" key="6">
    <source>
        <dbReference type="ARBA" id="ARBA00023033"/>
    </source>
</evidence>
<proteinExistence type="inferred from homology"/>
<dbReference type="PANTHER" id="PTHR24300:SF414">
    <property type="entry name" value="CYTOCHROME P450 FAMILY"/>
    <property type="match status" value="1"/>
</dbReference>
<dbReference type="AlphaFoldDB" id="A0AAV5VEW7"/>
<dbReference type="InterPro" id="IPR001128">
    <property type="entry name" value="Cyt_P450"/>
</dbReference>
<feature type="signal peptide" evidence="9">
    <location>
        <begin position="1"/>
        <end position="19"/>
    </location>
</feature>
<evidence type="ECO:0000256" key="4">
    <source>
        <dbReference type="ARBA" id="ARBA00023002"/>
    </source>
</evidence>
<keyword evidence="7 8" id="KW-0349">Heme</keyword>
<dbReference type="InterPro" id="IPR036396">
    <property type="entry name" value="Cyt_P450_sf"/>
</dbReference>
<dbReference type="GO" id="GO:0006805">
    <property type="term" value="P:xenobiotic metabolic process"/>
    <property type="evidence" value="ECO:0007669"/>
    <property type="project" value="TreeGrafter"/>
</dbReference>
<keyword evidence="5 7" id="KW-0408">Iron</keyword>
<dbReference type="CDD" id="cd20617">
    <property type="entry name" value="CYP1_2-like"/>
    <property type="match status" value="1"/>
</dbReference>
<accession>A0AAV5VEW7</accession>
<evidence type="ECO:0000256" key="8">
    <source>
        <dbReference type="RuleBase" id="RU000461"/>
    </source>
</evidence>
<protein>
    <recommendedName>
        <fullName evidence="12">Cytochrome P450</fullName>
    </recommendedName>
</protein>
<dbReference type="EMBL" id="BTSY01000002">
    <property type="protein sequence ID" value="GMT16768.1"/>
    <property type="molecule type" value="Genomic_DNA"/>
</dbReference>
<keyword evidence="6 8" id="KW-0503">Monooxygenase</keyword>
<feature type="non-terminal residue" evidence="10">
    <location>
        <position position="1"/>
    </location>
</feature>
<keyword evidence="3 7" id="KW-0479">Metal-binding</keyword>
<name>A0AAV5VEW7_9BILA</name>
<feature type="binding site" description="axial binding residue" evidence="7">
    <location>
        <position position="436"/>
    </location>
    <ligand>
        <name>heme</name>
        <dbReference type="ChEBI" id="CHEBI:30413"/>
    </ligand>
    <ligandPart>
        <name>Fe</name>
        <dbReference type="ChEBI" id="CHEBI:18248"/>
    </ligandPart>
</feature>
<dbReference type="InterPro" id="IPR002401">
    <property type="entry name" value="Cyt_P450_E_grp-I"/>
</dbReference>
<keyword evidence="11" id="KW-1185">Reference proteome</keyword>
<dbReference type="PANTHER" id="PTHR24300">
    <property type="entry name" value="CYTOCHROME P450 508A4-RELATED"/>
    <property type="match status" value="1"/>
</dbReference>
<keyword evidence="9" id="KW-0732">Signal</keyword>
<sequence length="497" mass="57513">HLPLQSFIAVTLLLLFVHSQWRRRRLPPGPLPIPLIGNMLPLVFGHFEDRLQQWRDEYGEIFTVWIGPIPLVMVCSLTQMKKYFVDRAEMFSNRWKNHVTDTFMGGHYGLVQVDGDKWREQRRFSLHLLRNFGVGRPEMEEKILIETNKLITFLESASDPLCLSTPIAVCVGNVINKILFGKTFPQGSEEMRKLHHLLDTQSQLVVHPLMGLYIALPCTTHIPLINRPWQKLLRQREMFWGFLNEQVEDHERRFDAGGYEEDFTFSYLAEMQRRKEDGEDMGYFSDWQLRMLLLDLSFAGMETTVTTLKWAFLLLAAHPEVQESVQRELDSCGEGCVTLRDRKKLPYTNATICEVQRIANILPINLLRSTAADVQEGDFFYPKGTMVIPQISVLLSDRRHWKRPEQFDPSRFLEEDGVTLKKIPEFIPFSIGKRQCLGESLARAELFIIFTNVLKSLRLEAHSGLSRYRSLGLTVSPLPYKVSVSRRRSDVNSNSLS</sequence>
<dbReference type="FunFam" id="1.10.630.10:FF:000036">
    <property type="entry name" value="CYtochrome P450 family"/>
    <property type="match status" value="1"/>
</dbReference>
<dbReference type="GO" id="GO:0020037">
    <property type="term" value="F:heme binding"/>
    <property type="evidence" value="ECO:0007669"/>
    <property type="project" value="InterPro"/>
</dbReference>
<keyword evidence="4 8" id="KW-0560">Oxidoreductase</keyword>
<dbReference type="GO" id="GO:0005506">
    <property type="term" value="F:iron ion binding"/>
    <property type="evidence" value="ECO:0007669"/>
    <property type="project" value="InterPro"/>
</dbReference>
<organism evidence="10 11">
    <name type="scientific">Pristionchus fissidentatus</name>
    <dbReference type="NCBI Taxonomy" id="1538716"/>
    <lineage>
        <taxon>Eukaryota</taxon>
        <taxon>Metazoa</taxon>
        <taxon>Ecdysozoa</taxon>
        <taxon>Nematoda</taxon>
        <taxon>Chromadorea</taxon>
        <taxon>Rhabditida</taxon>
        <taxon>Rhabditina</taxon>
        <taxon>Diplogasteromorpha</taxon>
        <taxon>Diplogasteroidea</taxon>
        <taxon>Neodiplogasteridae</taxon>
        <taxon>Pristionchus</taxon>
    </lineage>
</organism>
<evidence type="ECO:0000313" key="10">
    <source>
        <dbReference type="EMBL" id="GMT16768.1"/>
    </source>
</evidence>
<dbReference type="PRINTS" id="PR00385">
    <property type="entry name" value="P450"/>
</dbReference>
<dbReference type="GO" id="GO:0005737">
    <property type="term" value="C:cytoplasm"/>
    <property type="evidence" value="ECO:0007669"/>
    <property type="project" value="TreeGrafter"/>
</dbReference>
<evidence type="ECO:0000256" key="7">
    <source>
        <dbReference type="PIRSR" id="PIRSR602401-1"/>
    </source>
</evidence>
<feature type="chain" id="PRO_5043730766" description="Cytochrome P450" evidence="9">
    <location>
        <begin position="20"/>
        <end position="497"/>
    </location>
</feature>
<feature type="non-terminal residue" evidence="10">
    <location>
        <position position="497"/>
    </location>
</feature>
<evidence type="ECO:0008006" key="12">
    <source>
        <dbReference type="Google" id="ProtNLM"/>
    </source>
</evidence>
<reference evidence="10" key="1">
    <citation type="submission" date="2023-10" db="EMBL/GenBank/DDBJ databases">
        <title>Genome assembly of Pristionchus species.</title>
        <authorList>
            <person name="Yoshida K."/>
            <person name="Sommer R.J."/>
        </authorList>
    </citation>
    <scope>NUCLEOTIDE SEQUENCE</scope>
    <source>
        <strain evidence="10">RS5133</strain>
    </source>
</reference>
<evidence type="ECO:0000256" key="1">
    <source>
        <dbReference type="ARBA" id="ARBA00001971"/>
    </source>
</evidence>
<comment type="cofactor">
    <cofactor evidence="1 7">
        <name>heme</name>
        <dbReference type="ChEBI" id="CHEBI:30413"/>
    </cofactor>
</comment>
<dbReference type="InterPro" id="IPR017972">
    <property type="entry name" value="Cyt_P450_CS"/>
</dbReference>
<dbReference type="Gene3D" id="1.10.630.10">
    <property type="entry name" value="Cytochrome P450"/>
    <property type="match status" value="1"/>
</dbReference>
<evidence type="ECO:0000256" key="5">
    <source>
        <dbReference type="ARBA" id="ARBA00023004"/>
    </source>
</evidence>
<dbReference type="GO" id="GO:0016712">
    <property type="term" value="F:oxidoreductase activity, acting on paired donors, with incorporation or reduction of molecular oxygen, reduced flavin or flavoprotein as one donor, and incorporation of one atom of oxygen"/>
    <property type="evidence" value="ECO:0007669"/>
    <property type="project" value="TreeGrafter"/>
</dbReference>
<dbReference type="GO" id="GO:0006082">
    <property type="term" value="P:organic acid metabolic process"/>
    <property type="evidence" value="ECO:0007669"/>
    <property type="project" value="TreeGrafter"/>
</dbReference>